<evidence type="ECO:0000313" key="10">
    <source>
        <dbReference type="Proteomes" id="UP000228888"/>
    </source>
</evidence>
<accession>A0A2H9N353</accession>
<evidence type="ECO:0000313" key="3">
    <source>
        <dbReference type="EMBL" id="PIV46588.1"/>
    </source>
</evidence>
<proteinExistence type="predicted"/>
<dbReference type="Proteomes" id="UP000228874">
    <property type="component" value="Unassembled WGS sequence"/>
</dbReference>
<reference evidence="1 11" key="2">
    <citation type="submission" date="2017-09" db="EMBL/GenBank/DDBJ databases">
        <title>Depth-based differentiation of microbial function through sediment-hosted aquifers and enrichment of novel symbionts in the deep terrestrial subsurface.</title>
        <authorList>
            <person name="Probst A.J."/>
            <person name="Ladd B."/>
            <person name="Jarett J.K."/>
            <person name="Geller-Mcgrath D.E."/>
            <person name="Sieber C.M."/>
            <person name="Emerson J.B."/>
            <person name="Anantharaman K."/>
            <person name="Thomas B.C."/>
            <person name="Malmstrom R."/>
            <person name="Stieglmeier M."/>
            <person name="Klingl A."/>
            <person name="Woyke T."/>
            <person name="Ryan C.M."/>
            <person name="Banfield J.F."/>
        </authorList>
    </citation>
    <scope>NUCLEOTIDE SEQUENCE [LARGE SCALE GENOMIC DNA]</scope>
    <source>
        <strain evidence="3">CG02_land_8_20_14_3_00_31_209</strain>
        <strain evidence="2">CG03_land_8_20_14_0_80_31_114</strain>
        <strain evidence="4">CG17_big_fil_post_rev_8_21_14_2_50_31_73</strain>
        <strain evidence="1">CG18_big_fil_WC_8_21_14_2_50_31_19</strain>
        <strain evidence="6">CG_4_10_14_0_8_um_filter_31_133</strain>
        <strain evidence="5">CG_4_8_14_3_um_filter</strain>
        <strain evidence="8">CG_4_9_14_0_8_um_filter_31_21</strain>
        <strain evidence="7">CG_4_9_14_3_um_filter_31_125</strain>
    </source>
</reference>
<evidence type="ECO:0000313" key="11">
    <source>
        <dbReference type="Proteomes" id="UP000229789"/>
    </source>
</evidence>
<dbReference type="EMBL" id="PFSX01000014">
    <property type="protein sequence ID" value="PJC01650.1"/>
    <property type="molecule type" value="Genomic_DNA"/>
</dbReference>
<name>A0A2G9LIS4_HUBC1</name>
<dbReference type="EMBL" id="PFFF01000042">
    <property type="protein sequence ID" value="PIV89589.1"/>
    <property type="molecule type" value="Genomic_DNA"/>
</dbReference>
<accession>A0A2H9PA94</accession>
<dbReference type="EMBL" id="PFIH01000019">
    <property type="protein sequence ID" value="PIX28220.1"/>
    <property type="molecule type" value="Genomic_DNA"/>
</dbReference>
<evidence type="ECO:0000313" key="9">
    <source>
        <dbReference type="Proteomes" id="UP000228874"/>
    </source>
</evidence>
<evidence type="ECO:0000313" key="4">
    <source>
        <dbReference type="EMBL" id="PIV89589.1"/>
    </source>
</evidence>
<evidence type="ECO:0000313" key="6">
    <source>
        <dbReference type="EMBL" id="PIY99874.1"/>
    </source>
</evidence>
<accession>A0A2H9M261</accession>
<dbReference type="Proteomes" id="UP000230713">
    <property type="component" value="Unassembled WGS sequence"/>
</dbReference>
<accession>A0A2H9QS20</accession>
<dbReference type="EMBL" id="PCUF01000035">
    <property type="protein sequence ID" value="PIN66446.1"/>
    <property type="molecule type" value="Genomic_DNA"/>
</dbReference>
<evidence type="ECO:0000313" key="2">
    <source>
        <dbReference type="EMBL" id="PIV13716.1"/>
    </source>
</evidence>
<dbReference type="EMBL" id="PFMG01000025">
    <property type="protein sequence ID" value="PIY99874.1"/>
    <property type="molecule type" value="Genomic_DNA"/>
</dbReference>
<protein>
    <submittedName>
        <fullName evidence="1">Uncharacterized protein</fullName>
    </submittedName>
</protein>
<dbReference type="Proteomes" id="UP000228989">
    <property type="component" value="Unassembled WGS sequence"/>
</dbReference>
<evidence type="ECO:0000313" key="5">
    <source>
        <dbReference type="EMBL" id="PIX28220.1"/>
    </source>
</evidence>
<gene>
    <name evidence="8" type="ORF">CO072_00495</name>
    <name evidence="7" type="ORF">CO124_01700</name>
    <name evidence="3" type="ORF">COS22_00435</name>
    <name evidence="2" type="ORF">COS45_01330</name>
    <name evidence="4" type="ORF">COW47_02040</name>
    <name evidence="1" type="ORF">COW69_02180</name>
    <name evidence="6" type="ORF">COY63_01115</name>
    <name evidence="5" type="ORF">COZ66_00515</name>
</gene>
<dbReference type="EMBL" id="PETW01000009">
    <property type="protein sequence ID" value="PIV46588.1"/>
    <property type="molecule type" value="Genomic_DNA"/>
</dbReference>
<dbReference type="Proteomes" id="UP000231449">
    <property type="component" value="Unassembled WGS sequence"/>
</dbReference>
<accession>A0A2H9M9L4</accession>
<dbReference type="Proteomes" id="UP000229789">
    <property type="component" value="Unassembled WGS sequence"/>
</dbReference>
<dbReference type="Proteomes" id="UP000228888">
    <property type="component" value="Unassembled WGS sequence"/>
</dbReference>
<dbReference type="Proteomes" id="UP000230477">
    <property type="component" value="Unassembled WGS sequence"/>
</dbReference>
<evidence type="ECO:0000313" key="1">
    <source>
        <dbReference type="EMBL" id="PIN66446.1"/>
    </source>
</evidence>
<dbReference type="AlphaFoldDB" id="A0A2G9LIS4"/>
<evidence type="ECO:0000313" key="7">
    <source>
        <dbReference type="EMBL" id="PJB03844.1"/>
    </source>
</evidence>
<dbReference type="Proteomes" id="UP000231232">
    <property type="component" value="Unassembled WGS sequence"/>
</dbReference>
<accession>A0A2H9MMA9</accession>
<accession>A0A2G9LIS4</accession>
<evidence type="ECO:0000313" key="8">
    <source>
        <dbReference type="EMBL" id="PJC01650.1"/>
    </source>
</evidence>
<accession>A0A2H9RDF0</accession>
<dbReference type="EMBL" id="PEUT01000034">
    <property type="protein sequence ID" value="PIV13716.1"/>
    <property type="molecule type" value="Genomic_DNA"/>
</dbReference>
<comment type="caution">
    <text evidence="1">The sequence shown here is derived from an EMBL/GenBank/DDBJ whole genome shotgun (WGS) entry which is preliminary data.</text>
</comment>
<dbReference type="EMBL" id="PFUW01000028">
    <property type="protein sequence ID" value="PJB03844.1"/>
    <property type="molecule type" value="Genomic_DNA"/>
</dbReference>
<sequence>MEKMSKTKFTKVFNKILEQGFICMQSSNPNIVYFEYLLQKLSVRFYRKNSFIPEIEIKLKS</sequence>
<reference evidence="9 10" key="1">
    <citation type="submission" date="2017-09" db="EMBL/GenBank/DDBJ databases">
        <title>Depth-based differentiation of microbial function through sediment-hosted aquifers and enrichment of novel symbionts in the deep terrestrial subsurface.</title>
        <authorList>
            <person name="Probst A.J."/>
            <person name="Ladd B."/>
            <person name="Jarett J.K."/>
            <person name="Geller-Mcgrath D.E."/>
            <person name="Sieber C.M.K."/>
            <person name="Emerson J.B."/>
            <person name="Anantharaman K."/>
            <person name="Thomas B.C."/>
            <person name="Malmstrom R."/>
            <person name="Stieglmeier M."/>
            <person name="Klingl A."/>
            <person name="Woyke T."/>
            <person name="Ryan C.M."/>
            <person name="Banfield J.F."/>
        </authorList>
    </citation>
    <scope>NUCLEOTIDE SEQUENCE [LARGE SCALE GENOMIC DNA]</scope>
</reference>
<organism evidence="1 11">
    <name type="scientific">Huberarchaeum crystalense</name>
    <dbReference type="NCBI Taxonomy" id="2014257"/>
    <lineage>
        <taxon>Archaea</taxon>
        <taxon>Candidatus Huberarchaeota</taxon>
        <taxon>Candidatus Huberarchaeia</taxon>
        <taxon>Candidatus Huberarchaeales</taxon>
        <taxon>Candidatus Huberarchaeaceae</taxon>
        <taxon>Candidatus Huberarchaeum</taxon>
    </lineage>
</organism>